<evidence type="ECO:0000256" key="1">
    <source>
        <dbReference type="SAM" id="Phobius"/>
    </source>
</evidence>
<dbReference type="Proteomes" id="UP001176059">
    <property type="component" value="Unassembled WGS sequence"/>
</dbReference>
<accession>A0AA38JIZ3</accession>
<dbReference type="EMBL" id="JANVFO010000001">
    <property type="protein sequence ID" value="KAJ3737572.1"/>
    <property type="molecule type" value="Genomic_DNA"/>
</dbReference>
<gene>
    <name evidence="2" type="ORF">DFJ43DRAFT_1162987</name>
</gene>
<proteinExistence type="predicted"/>
<evidence type="ECO:0000313" key="3">
    <source>
        <dbReference type="Proteomes" id="UP001176059"/>
    </source>
</evidence>
<reference evidence="2" key="2">
    <citation type="journal article" date="2023" name="Proc. Natl. Acad. Sci. U.S.A.">
        <title>A global phylogenomic analysis of the shiitake genus Lentinula.</title>
        <authorList>
            <person name="Sierra-Patev S."/>
            <person name="Min B."/>
            <person name="Naranjo-Ortiz M."/>
            <person name="Looney B."/>
            <person name="Konkel Z."/>
            <person name="Slot J.C."/>
            <person name="Sakamoto Y."/>
            <person name="Steenwyk J.L."/>
            <person name="Rokas A."/>
            <person name="Carro J."/>
            <person name="Camarero S."/>
            <person name="Ferreira P."/>
            <person name="Molpeceres G."/>
            <person name="Ruiz-Duenas F.J."/>
            <person name="Serrano A."/>
            <person name="Henrissat B."/>
            <person name="Drula E."/>
            <person name="Hughes K.W."/>
            <person name="Mata J.L."/>
            <person name="Ishikawa N.K."/>
            <person name="Vargas-Isla R."/>
            <person name="Ushijima S."/>
            <person name="Smith C.A."/>
            <person name="Donoghue J."/>
            <person name="Ahrendt S."/>
            <person name="Andreopoulos W."/>
            <person name="He G."/>
            <person name="LaButti K."/>
            <person name="Lipzen A."/>
            <person name="Ng V."/>
            <person name="Riley R."/>
            <person name="Sandor L."/>
            <person name="Barry K."/>
            <person name="Martinez A.T."/>
            <person name="Xiao Y."/>
            <person name="Gibbons J.G."/>
            <person name="Terashima K."/>
            <person name="Grigoriev I.V."/>
            <person name="Hibbett D."/>
        </authorList>
    </citation>
    <scope>NUCLEOTIDE SEQUENCE</scope>
    <source>
        <strain evidence="2">ET3784</strain>
    </source>
</reference>
<reference evidence="2" key="1">
    <citation type="submission" date="2022-08" db="EMBL/GenBank/DDBJ databases">
        <authorList>
            <consortium name="DOE Joint Genome Institute"/>
            <person name="Min B."/>
            <person name="Sierra-Patev S."/>
            <person name="Naranjo-Ortiz M."/>
            <person name="Looney B."/>
            <person name="Konkel Z."/>
            <person name="Slot J.C."/>
            <person name="Sakamoto Y."/>
            <person name="Steenwyk J.L."/>
            <person name="Rokas A."/>
            <person name="Carro J."/>
            <person name="Camarero S."/>
            <person name="Ferreira P."/>
            <person name="Molpeceres G."/>
            <person name="Ruiz-duenas F.J."/>
            <person name="Serrano A."/>
            <person name="Henrissat B."/>
            <person name="Drula E."/>
            <person name="Hughes K.W."/>
            <person name="Mata J.L."/>
            <person name="Ishikawa N.K."/>
            <person name="Vargas-Isla R."/>
            <person name="Ushijima S."/>
            <person name="Smith C.A."/>
            <person name="Ahrendt S."/>
            <person name="Andreopoulos W."/>
            <person name="He G."/>
            <person name="LaButti K."/>
            <person name="Lipzen A."/>
            <person name="Ng V."/>
            <person name="Riley R."/>
            <person name="Sandor L."/>
            <person name="Barry K."/>
            <person name="Martinez A.T."/>
            <person name="Xiao Y."/>
            <person name="Gibbons J.G."/>
            <person name="Terashima K."/>
            <person name="Hibbett D.S."/>
            <person name="Grigoriev I.V."/>
        </authorList>
    </citation>
    <scope>NUCLEOTIDE SEQUENCE</scope>
    <source>
        <strain evidence="2">ET3784</strain>
    </source>
</reference>
<sequence length="228" mass="25484">MRRHQKISLAWVFPTTANNGLPILIDPYPVSFQNYLRLNVSDLRTLIRINAGSLYAGLFFFDMLSLTRLLPALHLLVSILLVTVVTAAPTVPEPGVQVVSFMLAQGQGLEPLAPQKYDEPWTSPSELDVGIQIGGTGSRAYYASRNPSGTIRIRSGLVSTQGLVIGTVKMGEQQKQLYWNYLATSPYSSKSHFLEEVLGLIKKFDFKQNNVEKLFQDHMVEKVNQLQM</sequence>
<evidence type="ECO:0000313" key="2">
    <source>
        <dbReference type="EMBL" id="KAJ3737572.1"/>
    </source>
</evidence>
<keyword evidence="3" id="KW-1185">Reference proteome</keyword>
<comment type="caution">
    <text evidence="2">The sequence shown here is derived from an EMBL/GenBank/DDBJ whole genome shotgun (WGS) entry which is preliminary data.</text>
</comment>
<dbReference type="AlphaFoldDB" id="A0AA38JIZ3"/>
<name>A0AA38JIZ3_9AGAR</name>
<keyword evidence="1" id="KW-1133">Transmembrane helix</keyword>
<keyword evidence="1" id="KW-0812">Transmembrane</keyword>
<keyword evidence="1" id="KW-0472">Membrane</keyword>
<feature type="transmembrane region" description="Helical" evidence="1">
    <location>
        <begin position="73"/>
        <end position="91"/>
    </location>
</feature>
<protein>
    <submittedName>
        <fullName evidence="2">Uncharacterized protein</fullName>
    </submittedName>
</protein>
<organism evidence="2 3">
    <name type="scientific">Lentinula guzmanii</name>
    <dbReference type="NCBI Taxonomy" id="2804957"/>
    <lineage>
        <taxon>Eukaryota</taxon>
        <taxon>Fungi</taxon>
        <taxon>Dikarya</taxon>
        <taxon>Basidiomycota</taxon>
        <taxon>Agaricomycotina</taxon>
        <taxon>Agaricomycetes</taxon>
        <taxon>Agaricomycetidae</taxon>
        <taxon>Agaricales</taxon>
        <taxon>Marasmiineae</taxon>
        <taxon>Omphalotaceae</taxon>
        <taxon>Lentinula</taxon>
    </lineage>
</organism>